<protein>
    <recommendedName>
        <fullName evidence="3">Ketosynthase family 3 (KS3) domain-containing protein</fullName>
    </recommendedName>
</protein>
<evidence type="ECO:0000256" key="2">
    <source>
        <dbReference type="ARBA" id="ARBA00022679"/>
    </source>
</evidence>
<dbReference type="SMART" id="SM00825">
    <property type="entry name" value="PKS_KS"/>
    <property type="match status" value="1"/>
</dbReference>
<feature type="domain" description="Ketosynthase family 3 (KS3)" evidence="3">
    <location>
        <begin position="1"/>
        <end position="341"/>
    </location>
</feature>
<dbReference type="PANTHER" id="PTHR11712">
    <property type="entry name" value="POLYKETIDE SYNTHASE-RELATED"/>
    <property type="match status" value="1"/>
</dbReference>
<name>A0A0F9E0P8_9ZZZZ</name>
<evidence type="ECO:0000313" key="4">
    <source>
        <dbReference type="EMBL" id="KKL67598.1"/>
    </source>
</evidence>
<reference evidence="4" key="1">
    <citation type="journal article" date="2015" name="Nature">
        <title>Complex archaea that bridge the gap between prokaryotes and eukaryotes.</title>
        <authorList>
            <person name="Spang A."/>
            <person name="Saw J.H."/>
            <person name="Jorgensen S.L."/>
            <person name="Zaremba-Niedzwiedzka K."/>
            <person name="Martijn J."/>
            <person name="Lind A.E."/>
            <person name="van Eijk R."/>
            <person name="Schleper C."/>
            <person name="Guy L."/>
            <person name="Ettema T.J."/>
        </authorList>
    </citation>
    <scope>NUCLEOTIDE SEQUENCE</scope>
</reference>
<dbReference type="InterPro" id="IPR016039">
    <property type="entry name" value="Thiolase-like"/>
</dbReference>
<dbReference type="AlphaFoldDB" id="A0A0F9E0P8"/>
<dbReference type="InterPro" id="IPR014031">
    <property type="entry name" value="Ketoacyl_synth_C"/>
</dbReference>
<dbReference type="Pfam" id="PF00109">
    <property type="entry name" value="ketoacyl-synt"/>
    <property type="match status" value="1"/>
</dbReference>
<sequence>MDSVDVLDTGIHTVAGLGNDTWDAVISGLDREVFEFSFGSLFDLAKSAVLDALLGSWPIEAVFLGSSSDSYKQRENSHVYRPRLAREVAAWLDVEEYFQFANACASSSYAIAAAMDAIRSGEFDVVIAGGADEVTASSVAGFEAVRIYGDRCYPFSVARKKLVLSDGAAFVVLAREGLYDTAIAKLEGVGLVSGASHMAHMNGDGPYRALNAAMDEAGSNRLDLIIAHGTGTIVNDKAESDAIARMIGDDPDDPRRIEDLPRVVSYKRWLGHPQGASGAIGVVLALESLERGELFPTTNQVDEALEIAPLVTTAPIRRDMERAAVLSHGTWDVYSALILSVEEPF</sequence>
<keyword evidence="2" id="KW-0808">Transferase</keyword>
<proteinExistence type="inferred from homology"/>
<dbReference type="EMBL" id="LAZR01026808">
    <property type="protein sequence ID" value="KKL67598.1"/>
    <property type="molecule type" value="Genomic_DNA"/>
</dbReference>
<dbReference type="InterPro" id="IPR020841">
    <property type="entry name" value="PKS_Beta-ketoAc_synthase_dom"/>
</dbReference>
<organism evidence="4">
    <name type="scientific">marine sediment metagenome</name>
    <dbReference type="NCBI Taxonomy" id="412755"/>
    <lineage>
        <taxon>unclassified sequences</taxon>
        <taxon>metagenomes</taxon>
        <taxon>ecological metagenomes</taxon>
    </lineage>
</organism>
<dbReference type="GO" id="GO:0004315">
    <property type="term" value="F:3-oxoacyl-[acyl-carrier-protein] synthase activity"/>
    <property type="evidence" value="ECO:0007669"/>
    <property type="project" value="TreeGrafter"/>
</dbReference>
<dbReference type="Pfam" id="PF02801">
    <property type="entry name" value="Ketoacyl-synt_C"/>
    <property type="match status" value="1"/>
</dbReference>
<dbReference type="SUPFAM" id="SSF53901">
    <property type="entry name" value="Thiolase-like"/>
    <property type="match status" value="1"/>
</dbReference>
<dbReference type="GO" id="GO:0006633">
    <property type="term" value="P:fatty acid biosynthetic process"/>
    <property type="evidence" value="ECO:0007669"/>
    <property type="project" value="TreeGrafter"/>
</dbReference>
<dbReference type="PANTHER" id="PTHR11712:SF347">
    <property type="entry name" value="BETA KETOACYL-ACYL CARRIER PROTEIN SYNTHASE"/>
    <property type="match status" value="1"/>
</dbReference>
<comment type="caution">
    <text evidence="4">The sequence shown here is derived from an EMBL/GenBank/DDBJ whole genome shotgun (WGS) entry which is preliminary data.</text>
</comment>
<dbReference type="Gene3D" id="3.40.47.10">
    <property type="match status" value="1"/>
</dbReference>
<comment type="similarity">
    <text evidence="1">Belongs to the thiolase-like superfamily. Beta-ketoacyl-ACP synthases family.</text>
</comment>
<gene>
    <name evidence="4" type="ORF">LCGC14_2133390</name>
</gene>
<dbReference type="InterPro" id="IPR000794">
    <property type="entry name" value="Beta-ketoacyl_synthase"/>
</dbReference>
<dbReference type="InterPro" id="IPR014030">
    <property type="entry name" value="Ketoacyl_synth_N"/>
</dbReference>
<accession>A0A0F9E0P8</accession>
<dbReference type="PROSITE" id="PS52004">
    <property type="entry name" value="KS3_2"/>
    <property type="match status" value="1"/>
</dbReference>
<evidence type="ECO:0000259" key="3">
    <source>
        <dbReference type="PROSITE" id="PS52004"/>
    </source>
</evidence>
<evidence type="ECO:0000256" key="1">
    <source>
        <dbReference type="ARBA" id="ARBA00008467"/>
    </source>
</evidence>